<keyword evidence="3" id="KW-1185">Reference proteome</keyword>
<feature type="region of interest" description="Disordered" evidence="1">
    <location>
        <begin position="229"/>
        <end position="264"/>
    </location>
</feature>
<feature type="compositionally biased region" description="Acidic residues" evidence="1">
    <location>
        <begin position="1"/>
        <end position="18"/>
    </location>
</feature>
<feature type="compositionally biased region" description="Basic and acidic residues" evidence="1">
    <location>
        <begin position="19"/>
        <end position="30"/>
    </location>
</feature>
<sequence length="264" mass="30082">MTDDDNNRDDNNIDEGDRDDEKSMRLFWKEQRRRQQIAEAAASGTELSGEAANLRDEQVQDQTQREERASQGADSARRELQQRESEYGQHQSSARTQDLIIRTHSNKTKKNRTHKYLRRRAQDVERRVKMLEVTTRNLVDKFEQKSAEIEVDLVHARHLGKQHSNAEVKWEHMEGAITAIEVRLAKLEGELGGIVYKTSEGIAQQDAIAAHLSGLEEVRHAVATLRSDVQQLRDGRNGGVGQQRGGNQEGWKGRLRSRTKGKKG</sequence>
<feature type="compositionally biased region" description="Basic residues" evidence="1">
    <location>
        <begin position="104"/>
        <end position="116"/>
    </location>
</feature>
<gene>
    <name evidence="2" type="ORF">CKAH01_19010</name>
</gene>
<dbReference type="EMBL" id="VYYT01000500">
    <property type="protein sequence ID" value="KAK2733450.1"/>
    <property type="molecule type" value="Genomic_DNA"/>
</dbReference>
<dbReference type="Proteomes" id="UP001281614">
    <property type="component" value="Unassembled WGS sequence"/>
</dbReference>
<comment type="caution">
    <text evidence="2">The sequence shown here is derived from an EMBL/GenBank/DDBJ whole genome shotgun (WGS) entry which is preliminary data.</text>
</comment>
<dbReference type="AlphaFoldDB" id="A0AAD9Y1K4"/>
<feature type="compositionally biased region" description="Basic residues" evidence="1">
    <location>
        <begin position="253"/>
        <end position="264"/>
    </location>
</feature>
<proteinExistence type="predicted"/>
<feature type="compositionally biased region" description="Basic and acidic residues" evidence="1">
    <location>
        <begin position="53"/>
        <end position="87"/>
    </location>
</feature>
<reference evidence="2" key="1">
    <citation type="submission" date="2023-02" db="EMBL/GenBank/DDBJ databases">
        <title>Colletotrichum kahawae CIFC_Que2 genome sequencing and assembly.</title>
        <authorList>
            <person name="Baroncelli R."/>
        </authorList>
    </citation>
    <scope>NUCLEOTIDE SEQUENCE</scope>
    <source>
        <strain evidence="2">CIFC_Que2</strain>
    </source>
</reference>
<evidence type="ECO:0000313" key="3">
    <source>
        <dbReference type="Proteomes" id="UP001281614"/>
    </source>
</evidence>
<name>A0AAD9Y1K4_COLKA</name>
<protein>
    <submittedName>
        <fullName evidence="2">Uncharacterized protein</fullName>
    </submittedName>
</protein>
<feature type="compositionally biased region" description="Gly residues" evidence="1">
    <location>
        <begin position="237"/>
        <end position="248"/>
    </location>
</feature>
<evidence type="ECO:0000313" key="2">
    <source>
        <dbReference type="EMBL" id="KAK2733450.1"/>
    </source>
</evidence>
<evidence type="ECO:0000256" key="1">
    <source>
        <dbReference type="SAM" id="MobiDB-lite"/>
    </source>
</evidence>
<accession>A0AAD9Y1K4</accession>
<feature type="region of interest" description="Disordered" evidence="1">
    <location>
        <begin position="1"/>
        <end position="116"/>
    </location>
</feature>
<organism evidence="2 3">
    <name type="scientific">Colletotrichum kahawae</name>
    <name type="common">Coffee berry disease fungus</name>
    <dbReference type="NCBI Taxonomy" id="34407"/>
    <lineage>
        <taxon>Eukaryota</taxon>
        <taxon>Fungi</taxon>
        <taxon>Dikarya</taxon>
        <taxon>Ascomycota</taxon>
        <taxon>Pezizomycotina</taxon>
        <taxon>Sordariomycetes</taxon>
        <taxon>Hypocreomycetidae</taxon>
        <taxon>Glomerellales</taxon>
        <taxon>Glomerellaceae</taxon>
        <taxon>Colletotrichum</taxon>
        <taxon>Colletotrichum gloeosporioides species complex</taxon>
    </lineage>
</organism>